<comment type="subunit">
    <text evidence="3">Homodimer; disulfide-linked, upon oxidation. 5 homodimers assemble to form a ring-like decamer.</text>
</comment>
<evidence type="ECO:0000256" key="16">
    <source>
        <dbReference type="RuleBase" id="RU366004"/>
    </source>
</evidence>
<evidence type="ECO:0000256" key="15">
    <source>
        <dbReference type="PIRSR" id="PIRSR000239-1"/>
    </source>
</evidence>
<dbReference type="GO" id="GO:0033554">
    <property type="term" value="P:cellular response to stress"/>
    <property type="evidence" value="ECO:0007669"/>
    <property type="project" value="TreeGrafter"/>
</dbReference>
<dbReference type="PROSITE" id="PS51352">
    <property type="entry name" value="THIOREDOXIN_2"/>
    <property type="match status" value="1"/>
</dbReference>
<evidence type="ECO:0000256" key="5">
    <source>
        <dbReference type="ARBA" id="ARBA00017462"/>
    </source>
</evidence>
<dbReference type="InterPro" id="IPR000866">
    <property type="entry name" value="AhpC/TSA"/>
</dbReference>
<dbReference type="AlphaFoldDB" id="A0A3M2HJ54"/>
<sequence>MSLINTEVQPFKAQAFKNGDFISVTEADLKGKWSVLIFMPAAFTFNCPTEIEDAAEHYGEFEKAGAQVFIVTTDTHFSHKVWHETSPAVGKAKFALIGDPTHALSKAFDVLIPEEGLALRGTFIINPEGVIKTMEVHDNSIARDVTETVRKLQAAQYVANHDGEVCPAKWKEGQKTLKPSLDLVGKI</sequence>
<dbReference type="Pfam" id="PF00578">
    <property type="entry name" value="AhpC-TSA"/>
    <property type="match status" value="1"/>
</dbReference>
<protein>
    <recommendedName>
        <fullName evidence="5 16">Alkyl hydroperoxide reductase C</fullName>
        <ecNumber evidence="4 16">1.11.1.26</ecNumber>
    </recommendedName>
    <alternativeName>
        <fullName evidence="12 16">Peroxiredoxin</fullName>
    </alternativeName>
    <alternativeName>
        <fullName evidence="13 16">Thioredoxin peroxidase</fullName>
    </alternativeName>
</protein>
<dbReference type="RefSeq" id="WP_122102541.1">
    <property type="nucleotide sequence ID" value="NZ_RFLY01000027.1"/>
</dbReference>
<dbReference type="GO" id="GO:0042744">
    <property type="term" value="P:hydrogen peroxide catabolic process"/>
    <property type="evidence" value="ECO:0007669"/>
    <property type="project" value="TreeGrafter"/>
</dbReference>
<feature type="domain" description="Thioredoxin" evidence="17">
    <location>
        <begin position="2"/>
        <end position="157"/>
    </location>
</feature>
<dbReference type="InterPro" id="IPR024706">
    <property type="entry name" value="Peroxiredoxin_AhpC-typ"/>
</dbReference>
<evidence type="ECO:0000256" key="3">
    <source>
        <dbReference type="ARBA" id="ARBA00011654"/>
    </source>
</evidence>
<evidence type="ECO:0000256" key="4">
    <source>
        <dbReference type="ARBA" id="ARBA00013021"/>
    </source>
</evidence>
<feature type="active site" description="Cysteine sulfenic acid (-SOH) intermediate; for peroxidase activity" evidence="15">
    <location>
        <position position="47"/>
    </location>
</feature>
<dbReference type="GO" id="GO:0006979">
    <property type="term" value="P:response to oxidative stress"/>
    <property type="evidence" value="ECO:0007669"/>
    <property type="project" value="UniProtKB-UniRule"/>
</dbReference>
<dbReference type="InterPro" id="IPR036249">
    <property type="entry name" value="Thioredoxin-like_sf"/>
</dbReference>
<dbReference type="PIRSF" id="PIRSF000239">
    <property type="entry name" value="AHPC"/>
    <property type="match status" value="1"/>
</dbReference>
<dbReference type="GO" id="GO:0008379">
    <property type="term" value="F:thioredoxin peroxidase activity"/>
    <property type="evidence" value="ECO:0007669"/>
    <property type="project" value="TreeGrafter"/>
</dbReference>
<comment type="similarity">
    <text evidence="2 16">Belongs to the peroxiredoxin family. AhpC/Prx1 subfamily.</text>
</comment>
<dbReference type="GO" id="GO:0102039">
    <property type="term" value="F:NADH-dependent peroxiredoxin activity"/>
    <property type="evidence" value="ECO:0007669"/>
    <property type="project" value="UniProtKB-EC"/>
</dbReference>
<keyword evidence="8 16" id="KW-0049">Antioxidant</keyword>
<keyword evidence="7 16" id="KW-0575">Peroxidase</keyword>
<dbReference type="GO" id="GO:0045454">
    <property type="term" value="P:cell redox homeostasis"/>
    <property type="evidence" value="ECO:0007669"/>
    <property type="project" value="TreeGrafter"/>
</dbReference>
<comment type="catalytic activity">
    <reaction evidence="14 16">
        <text>a hydroperoxide + NADH + H(+) = an alcohol + NAD(+) + H2O</text>
        <dbReference type="Rhea" id="RHEA:62628"/>
        <dbReference type="ChEBI" id="CHEBI:15377"/>
        <dbReference type="ChEBI" id="CHEBI:15378"/>
        <dbReference type="ChEBI" id="CHEBI:30879"/>
        <dbReference type="ChEBI" id="CHEBI:35924"/>
        <dbReference type="ChEBI" id="CHEBI:57540"/>
        <dbReference type="ChEBI" id="CHEBI:57945"/>
        <dbReference type="EC" id="1.11.1.26"/>
    </reaction>
</comment>
<evidence type="ECO:0000256" key="8">
    <source>
        <dbReference type="ARBA" id="ARBA00022862"/>
    </source>
</evidence>
<keyword evidence="9 16" id="KW-0560">Oxidoreductase</keyword>
<evidence type="ECO:0000256" key="1">
    <source>
        <dbReference type="ARBA" id="ARBA00004496"/>
    </source>
</evidence>
<comment type="caution">
    <text evidence="18">The sequence shown here is derived from an EMBL/GenBank/DDBJ whole genome shotgun (WGS) entry which is preliminary data.</text>
</comment>
<evidence type="ECO:0000256" key="7">
    <source>
        <dbReference type="ARBA" id="ARBA00022559"/>
    </source>
</evidence>
<organism evidence="18 19">
    <name type="scientific">Solilutibacter pythonis</name>
    <dbReference type="NCBI Taxonomy" id="2483112"/>
    <lineage>
        <taxon>Bacteria</taxon>
        <taxon>Pseudomonadati</taxon>
        <taxon>Pseudomonadota</taxon>
        <taxon>Gammaproteobacteria</taxon>
        <taxon>Lysobacterales</taxon>
        <taxon>Lysobacteraceae</taxon>
        <taxon>Solilutibacter</taxon>
    </lineage>
</organism>
<dbReference type="SUPFAM" id="SSF52833">
    <property type="entry name" value="Thioredoxin-like"/>
    <property type="match status" value="1"/>
</dbReference>
<evidence type="ECO:0000256" key="13">
    <source>
        <dbReference type="ARBA" id="ARBA00032824"/>
    </source>
</evidence>
<keyword evidence="11 16" id="KW-0676">Redox-active center</keyword>
<dbReference type="OrthoDB" id="9812811at2"/>
<dbReference type="Pfam" id="PF10417">
    <property type="entry name" value="1-cysPrx_C"/>
    <property type="match status" value="1"/>
</dbReference>
<name>A0A3M2HJ54_9GAMM</name>
<evidence type="ECO:0000256" key="2">
    <source>
        <dbReference type="ARBA" id="ARBA00009796"/>
    </source>
</evidence>
<dbReference type="InterPro" id="IPR019479">
    <property type="entry name" value="Peroxiredoxin_C"/>
</dbReference>
<dbReference type="PANTHER" id="PTHR10681:SF121">
    <property type="entry name" value="ALKYL HYDROPEROXIDE REDUCTASE C"/>
    <property type="match status" value="1"/>
</dbReference>
<evidence type="ECO:0000256" key="11">
    <source>
        <dbReference type="ARBA" id="ARBA00023284"/>
    </source>
</evidence>
<evidence type="ECO:0000313" key="19">
    <source>
        <dbReference type="Proteomes" id="UP000275012"/>
    </source>
</evidence>
<gene>
    <name evidence="18" type="primary">ahpC</name>
    <name evidence="18" type="ORF">EBB59_12800</name>
</gene>
<keyword evidence="10 16" id="KW-1015">Disulfide bond</keyword>
<comment type="function">
    <text evidence="16">Thiol-specific peroxidase that catalyzes the reduction of hydrogen peroxide and organic hydroperoxides to water and alcohols, respectively. Plays a role in cell protection against oxidative stress by detoxifying peroxides.</text>
</comment>
<keyword evidence="19" id="KW-1185">Reference proteome</keyword>
<dbReference type="Gene3D" id="3.40.30.10">
    <property type="entry name" value="Glutaredoxin"/>
    <property type="match status" value="1"/>
</dbReference>
<evidence type="ECO:0000256" key="10">
    <source>
        <dbReference type="ARBA" id="ARBA00023157"/>
    </source>
</evidence>
<dbReference type="FunFam" id="3.40.30.10:FF:000002">
    <property type="entry name" value="Alkyl hydroperoxide reductase C"/>
    <property type="match status" value="1"/>
</dbReference>
<dbReference type="NCBIfam" id="TIGR03137">
    <property type="entry name" value="AhpC"/>
    <property type="match status" value="1"/>
</dbReference>
<dbReference type="InterPro" id="IPR017559">
    <property type="entry name" value="AhpC"/>
</dbReference>
<dbReference type="CDD" id="cd03015">
    <property type="entry name" value="PRX_Typ2cys"/>
    <property type="match status" value="1"/>
</dbReference>
<evidence type="ECO:0000259" key="17">
    <source>
        <dbReference type="PROSITE" id="PS51352"/>
    </source>
</evidence>
<evidence type="ECO:0000313" key="18">
    <source>
        <dbReference type="EMBL" id="RMH87610.1"/>
    </source>
</evidence>
<evidence type="ECO:0000256" key="9">
    <source>
        <dbReference type="ARBA" id="ARBA00023002"/>
    </source>
</evidence>
<proteinExistence type="inferred from homology"/>
<dbReference type="GO" id="GO:0005829">
    <property type="term" value="C:cytosol"/>
    <property type="evidence" value="ECO:0007669"/>
    <property type="project" value="TreeGrafter"/>
</dbReference>
<dbReference type="EC" id="1.11.1.26" evidence="4 16"/>
<evidence type="ECO:0000256" key="12">
    <source>
        <dbReference type="ARBA" id="ARBA00032077"/>
    </source>
</evidence>
<keyword evidence="6 16" id="KW-0963">Cytoplasm</keyword>
<evidence type="ECO:0000256" key="14">
    <source>
        <dbReference type="ARBA" id="ARBA00047572"/>
    </source>
</evidence>
<dbReference type="InterPro" id="IPR050217">
    <property type="entry name" value="Peroxiredoxin"/>
</dbReference>
<evidence type="ECO:0000256" key="6">
    <source>
        <dbReference type="ARBA" id="ARBA00022490"/>
    </source>
</evidence>
<dbReference type="PANTHER" id="PTHR10681">
    <property type="entry name" value="THIOREDOXIN PEROXIDASE"/>
    <property type="match status" value="1"/>
</dbReference>
<dbReference type="InterPro" id="IPR013766">
    <property type="entry name" value="Thioredoxin_domain"/>
</dbReference>
<dbReference type="Proteomes" id="UP000275012">
    <property type="component" value="Unassembled WGS sequence"/>
</dbReference>
<accession>A0A3M2HJ54</accession>
<reference evidence="18 19" key="1">
    <citation type="submission" date="2018-10" db="EMBL/GenBank/DDBJ databases">
        <title>Proposal of Lysobacter pythonis sp. nov. isolated from royal pythons (Python regius).</title>
        <authorList>
            <person name="Hans-Juergen B."/>
            <person name="Huptas C."/>
            <person name="Sandra B."/>
            <person name="Igor L."/>
            <person name="Joachim S."/>
            <person name="Siegfried S."/>
            <person name="Mareike W."/>
            <person name="Peter K."/>
        </authorList>
    </citation>
    <scope>NUCLEOTIDE SEQUENCE [LARGE SCALE GENOMIC DNA]</scope>
    <source>
        <strain evidence="18 19">4284/11</strain>
    </source>
</reference>
<dbReference type="EMBL" id="RFLY01000027">
    <property type="protein sequence ID" value="RMH87610.1"/>
    <property type="molecule type" value="Genomic_DNA"/>
</dbReference>
<comment type="subcellular location">
    <subcellularLocation>
        <location evidence="1 16">Cytoplasm</location>
    </subcellularLocation>
</comment>